<dbReference type="Pfam" id="PF04025">
    <property type="entry name" value="RemA-like"/>
    <property type="match status" value="1"/>
</dbReference>
<dbReference type="KEGG" id="aft:BBF96_13390"/>
<name>A0A3Q9HRT3_9FIRM</name>
<organism evidence="1 2">
    <name type="scientific">Anoxybacter fermentans</name>
    <dbReference type="NCBI Taxonomy" id="1323375"/>
    <lineage>
        <taxon>Bacteria</taxon>
        <taxon>Bacillati</taxon>
        <taxon>Bacillota</taxon>
        <taxon>Clostridia</taxon>
        <taxon>Halanaerobiales</taxon>
        <taxon>Anoxybacter</taxon>
    </lineage>
</organism>
<gene>
    <name evidence="1" type="ORF">BBF96_13390</name>
</gene>
<dbReference type="Proteomes" id="UP000267250">
    <property type="component" value="Chromosome"/>
</dbReference>
<dbReference type="AlphaFoldDB" id="A0A3Q9HRT3"/>
<dbReference type="OrthoDB" id="9811390at2"/>
<sequence length="83" mass="9267">MLLHIGNGHLIPTKDVVMIADYKSSMSSKDTQNFLKIANEEGFVKDYSEGSPKSFIVTNETIYLSLISSATLAKRINFINQLK</sequence>
<dbReference type="RefSeq" id="WP_127017664.1">
    <property type="nucleotide sequence ID" value="NZ_CP016379.1"/>
</dbReference>
<evidence type="ECO:0000313" key="2">
    <source>
        <dbReference type="Proteomes" id="UP000267250"/>
    </source>
</evidence>
<protein>
    <submittedName>
        <fullName evidence="1">DUF370 domain-containing protein</fullName>
    </submittedName>
</protein>
<evidence type="ECO:0000313" key="1">
    <source>
        <dbReference type="EMBL" id="AZR74307.1"/>
    </source>
</evidence>
<dbReference type="EMBL" id="CP016379">
    <property type="protein sequence ID" value="AZR74307.1"/>
    <property type="molecule type" value="Genomic_DNA"/>
</dbReference>
<dbReference type="InterPro" id="IPR007169">
    <property type="entry name" value="RemA-like"/>
</dbReference>
<reference evidence="1 2" key="1">
    <citation type="submission" date="2016-07" db="EMBL/GenBank/DDBJ databases">
        <title>Genome and transcriptome analysis of iron-reducing fermentative bacteria Anoxybacter fermentans.</title>
        <authorList>
            <person name="Zeng X."/>
            <person name="Shao Z."/>
        </authorList>
    </citation>
    <scope>NUCLEOTIDE SEQUENCE [LARGE SCALE GENOMIC DNA]</scope>
    <source>
        <strain evidence="1 2">DY22613</strain>
    </source>
</reference>
<keyword evidence="2" id="KW-1185">Reference proteome</keyword>
<accession>A0A3Q9HRT3</accession>
<proteinExistence type="predicted"/>
<dbReference type="NCBIfam" id="NF046065">
    <property type="entry name" value="MtxRegRemB"/>
    <property type="match status" value="1"/>
</dbReference>